<keyword evidence="3" id="KW-1185">Reference proteome</keyword>
<dbReference type="Pfam" id="PF12680">
    <property type="entry name" value="SnoaL_2"/>
    <property type="match status" value="1"/>
</dbReference>
<sequence length="124" mass="13915">MADELQNWLDRYLTAWSSNEPDDIRALFVEDGTYAGGPFDPHPWIGRDAIVDGWIAHKDEPGEWTFSGEPIAYSDGVGVIEGHTEYKDGNVYANLWVVHLADDGRATSFVEWYMEPGPVREGQA</sequence>
<organism evidence="2 3">
    <name type="scientific">Microbacterium terregens</name>
    <dbReference type="NCBI Taxonomy" id="69363"/>
    <lineage>
        <taxon>Bacteria</taxon>
        <taxon>Bacillati</taxon>
        <taxon>Actinomycetota</taxon>
        <taxon>Actinomycetes</taxon>
        <taxon>Micrococcales</taxon>
        <taxon>Microbacteriaceae</taxon>
        <taxon>Microbacterium</taxon>
    </lineage>
</organism>
<feature type="domain" description="SnoaL-like" evidence="1">
    <location>
        <begin position="10"/>
        <end position="100"/>
    </location>
</feature>
<dbReference type="Proteomes" id="UP001589611">
    <property type="component" value="Unassembled WGS sequence"/>
</dbReference>
<accession>A0ABV5SXE9</accession>
<dbReference type="RefSeq" id="WP_344713915.1">
    <property type="nucleotide sequence ID" value="NZ_BAAAWH010000001.1"/>
</dbReference>
<reference evidence="2 3" key="1">
    <citation type="submission" date="2024-09" db="EMBL/GenBank/DDBJ databases">
        <authorList>
            <person name="Sun Q."/>
            <person name="Mori K."/>
        </authorList>
    </citation>
    <scope>NUCLEOTIDE SEQUENCE [LARGE SCALE GENOMIC DNA]</scope>
    <source>
        <strain evidence="2 3">JCM 1342</strain>
    </source>
</reference>
<protein>
    <submittedName>
        <fullName evidence="2">Nuclear transport factor 2 family protein</fullName>
    </submittedName>
</protein>
<dbReference type="InterPro" id="IPR032710">
    <property type="entry name" value="NTF2-like_dom_sf"/>
</dbReference>
<proteinExistence type="predicted"/>
<dbReference type="Gene3D" id="3.10.450.50">
    <property type="match status" value="1"/>
</dbReference>
<gene>
    <name evidence="2" type="ORF">ACFFPJ_04445</name>
</gene>
<evidence type="ECO:0000313" key="2">
    <source>
        <dbReference type="EMBL" id="MFB9645043.1"/>
    </source>
</evidence>
<evidence type="ECO:0000313" key="3">
    <source>
        <dbReference type="Proteomes" id="UP001589611"/>
    </source>
</evidence>
<comment type="caution">
    <text evidence="2">The sequence shown here is derived from an EMBL/GenBank/DDBJ whole genome shotgun (WGS) entry which is preliminary data.</text>
</comment>
<dbReference type="SUPFAM" id="SSF54427">
    <property type="entry name" value="NTF2-like"/>
    <property type="match status" value="1"/>
</dbReference>
<name>A0ABV5SXE9_9MICO</name>
<evidence type="ECO:0000259" key="1">
    <source>
        <dbReference type="Pfam" id="PF12680"/>
    </source>
</evidence>
<dbReference type="InterPro" id="IPR037401">
    <property type="entry name" value="SnoaL-like"/>
</dbReference>
<dbReference type="EMBL" id="JBHMBE010000002">
    <property type="protein sequence ID" value="MFB9645043.1"/>
    <property type="molecule type" value="Genomic_DNA"/>
</dbReference>